<evidence type="ECO:0000256" key="1">
    <source>
        <dbReference type="ARBA" id="ARBA00022679"/>
    </source>
</evidence>
<dbReference type="InterPro" id="IPR000182">
    <property type="entry name" value="GNAT_dom"/>
</dbReference>
<feature type="domain" description="N-acetyltransferase" evidence="3">
    <location>
        <begin position="5"/>
        <end position="154"/>
    </location>
</feature>
<dbReference type="AlphaFoldDB" id="L7VZY1"/>
<dbReference type="Gene3D" id="3.40.630.30">
    <property type="match status" value="1"/>
</dbReference>
<dbReference type="PANTHER" id="PTHR43877">
    <property type="entry name" value="AMINOALKYLPHOSPHONATE N-ACETYLTRANSFERASE-RELATED-RELATED"/>
    <property type="match status" value="1"/>
</dbReference>
<organism evidence="4">
    <name type="scientific">uncultured bacterium A1Q1_fos_2111</name>
    <dbReference type="NCBI Taxonomy" id="1256563"/>
    <lineage>
        <taxon>Bacteria</taxon>
        <taxon>environmental samples</taxon>
    </lineage>
</organism>
<dbReference type="PROSITE" id="PS51186">
    <property type="entry name" value="GNAT"/>
    <property type="match status" value="1"/>
</dbReference>
<proteinExistence type="predicted"/>
<accession>L7VZY1</accession>
<protein>
    <submittedName>
        <fullName evidence="4">Acetyltransferase</fullName>
    </submittedName>
</protein>
<keyword evidence="1 4" id="KW-0808">Transferase</keyword>
<reference evidence="4" key="1">
    <citation type="submission" date="2012-09" db="EMBL/GenBank/DDBJ databases">
        <title>Metagenomic Characterization of a Microbial Community in Wastewater Detects High Levels of Antibiotic Resistance.</title>
        <authorList>
            <person name="Abrams M."/>
            <person name="Caldwell A."/>
            <person name="Vandaei E."/>
            <person name="Lee W."/>
            <person name="Perrott J."/>
            <person name="Khan S.Y."/>
            <person name="Ta J."/>
            <person name="Romero D."/>
            <person name="Nguyen V."/>
            <person name="Pourmand N."/>
            <person name="Ouverney C.C."/>
        </authorList>
    </citation>
    <scope>NUCLEOTIDE SEQUENCE</scope>
</reference>
<name>L7VZY1_9BACT</name>
<dbReference type="SUPFAM" id="SSF55729">
    <property type="entry name" value="Acyl-CoA N-acyltransferases (Nat)"/>
    <property type="match status" value="1"/>
</dbReference>
<evidence type="ECO:0000256" key="2">
    <source>
        <dbReference type="ARBA" id="ARBA00023315"/>
    </source>
</evidence>
<evidence type="ECO:0000259" key="3">
    <source>
        <dbReference type="PROSITE" id="PS51186"/>
    </source>
</evidence>
<dbReference type="InterPro" id="IPR050832">
    <property type="entry name" value="Bact_Acetyltransf"/>
</dbReference>
<evidence type="ECO:0000313" key="4">
    <source>
        <dbReference type="EMBL" id="AGC72698.1"/>
    </source>
</evidence>
<dbReference type="EMBL" id="JX649910">
    <property type="protein sequence ID" value="AGC72698.1"/>
    <property type="molecule type" value="Genomic_DNA"/>
</dbReference>
<dbReference type="InterPro" id="IPR016181">
    <property type="entry name" value="Acyl_CoA_acyltransferase"/>
</dbReference>
<dbReference type="CDD" id="cd04301">
    <property type="entry name" value="NAT_SF"/>
    <property type="match status" value="1"/>
</dbReference>
<dbReference type="Pfam" id="PF00583">
    <property type="entry name" value="Acetyltransf_1"/>
    <property type="match status" value="1"/>
</dbReference>
<dbReference type="GO" id="GO:0016747">
    <property type="term" value="F:acyltransferase activity, transferring groups other than amino-acyl groups"/>
    <property type="evidence" value="ECO:0007669"/>
    <property type="project" value="InterPro"/>
</dbReference>
<keyword evidence="2" id="KW-0012">Acyltransferase</keyword>
<sequence>MGIQVHQDDLSSEEVQALIAEHLSGMHSNTPAGQVHALDIERLRAPGVTFWTAWLDGALCGCGALKELDALSGEVKSMRTRAAFLRQGVGQAILDEIIRTARQRGYTHLFLETGTGPAFAAAHKLYLRNGFAWSGPFGDYTATEFNVFMVKVLG</sequence>
<dbReference type="PANTHER" id="PTHR43877:SF5">
    <property type="entry name" value="BLL8307 PROTEIN"/>
    <property type="match status" value="1"/>
</dbReference>